<comment type="caution">
    <text evidence="1">The sequence shown here is derived from an EMBL/GenBank/DDBJ whole genome shotgun (WGS) entry which is preliminary data.</text>
</comment>
<sequence length="160" mass="17653">MASTNYTTLSTTSLAAAKQVHDTPSLSTDTDSETTEQKPIYMLNLLRFRPIALYPSSSTSPLSPTNPSSTQPLTGQAAYHTLYIPSLQPIMASLDAKLIFFGKAYPGLVGPEREKWDEVGLVRYKSVGDFEGMIGSERYKKECEAHRVASLEEMKANLEE</sequence>
<dbReference type="EMBL" id="JAAMPI010000555">
    <property type="protein sequence ID" value="KAF4630384.1"/>
    <property type="molecule type" value="Genomic_DNA"/>
</dbReference>
<protein>
    <submittedName>
        <fullName evidence="1">Uncharacterized protein</fullName>
    </submittedName>
</protein>
<proteinExistence type="predicted"/>
<name>A0A8H4RKM1_9HELO</name>
<organism evidence="1 2">
    <name type="scientific">Cudoniella acicularis</name>
    <dbReference type="NCBI Taxonomy" id="354080"/>
    <lineage>
        <taxon>Eukaryota</taxon>
        <taxon>Fungi</taxon>
        <taxon>Dikarya</taxon>
        <taxon>Ascomycota</taxon>
        <taxon>Pezizomycotina</taxon>
        <taxon>Leotiomycetes</taxon>
        <taxon>Helotiales</taxon>
        <taxon>Tricladiaceae</taxon>
        <taxon>Cudoniella</taxon>
    </lineage>
</organism>
<reference evidence="1 2" key="1">
    <citation type="submission" date="2020-03" db="EMBL/GenBank/DDBJ databases">
        <title>Draft Genome Sequence of Cudoniella acicularis.</title>
        <authorList>
            <person name="Buettner E."/>
            <person name="Kellner H."/>
        </authorList>
    </citation>
    <scope>NUCLEOTIDE SEQUENCE [LARGE SCALE GENOMIC DNA]</scope>
    <source>
        <strain evidence="1 2">DSM 108380</strain>
    </source>
</reference>
<keyword evidence="2" id="KW-1185">Reference proteome</keyword>
<dbReference type="PANTHER" id="PTHR40257:SF1">
    <property type="entry name" value="DUF1330 DOMAIN-CONTAINING PROTEIN"/>
    <property type="match status" value="1"/>
</dbReference>
<dbReference type="Proteomes" id="UP000566819">
    <property type="component" value="Unassembled WGS sequence"/>
</dbReference>
<accession>A0A8H4RKM1</accession>
<dbReference type="Gene3D" id="3.30.70.100">
    <property type="match status" value="1"/>
</dbReference>
<dbReference type="PANTHER" id="PTHR40257">
    <property type="match status" value="1"/>
</dbReference>
<dbReference type="OrthoDB" id="3500395at2759"/>
<evidence type="ECO:0000313" key="1">
    <source>
        <dbReference type="EMBL" id="KAF4630384.1"/>
    </source>
</evidence>
<dbReference type="AlphaFoldDB" id="A0A8H4RKM1"/>
<evidence type="ECO:0000313" key="2">
    <source>
        <dbReference type="Proteomes" id="UP000566819"/>
    </source>
</evidence>
<gene>
    <name evidence="1" type="ORF">G7Y89_g7754</name>
</gene>